<feature type="region of interest" description="Disordered" evidence="1">
    <location>
        <begin position="260"/>
        <end position="279"/>
    </location>
</feature>
<dbReference type="RefSeq" id="WP_203938818.1">
    <property type="nucleotide sequence ID" value="NZ_BAAAGJ010000010.1"/>
</dbReference>
<dbReference type="AlphaFoldDB" id="A0A8J3Y7W0"/>
<name>A0A8J3Y7W0_9ACTN</name>
<sequence>MPRLIAAALAAACVLATAGCSDSEIVSTDLSGQWDTLAAAGTVSVSFTGELREGTSTTRDAGLWIGSGVVRLADDPVADLTYDRVEATGSGGRSDPAIPLRELRIGDDHWFSSERWRTGDGRPWVHRESPYPAPVGMTADPMLGIVDVALWVRLLRDVGAQDTADSRTEGLTDHPGAEREYRVVCHPSSCLGPYDTGLDRAFPVVSEQVMRVWVGADGRLRRLEVDLALMNDDTGSGTLGRYYTAKAAFDVTAVGAPLAVTPPPADQISESPLPPRTPA</sequence>
<comment type="caution">
    <text evidence="3">The sequence shown here is derived from an EMBL/GenBank/DDBJ whole genome shotgun (WGS) entry which is preliminary data.</text>
</comment>
<protein>
    <recommendedName>
        <fullName evidence="5">Lipoprotein</fullName>
    </recommendedName>
</protein>
<keyword evidence="2" id="KW-0732">Signal</keyword>
<evidence type="ECO:0000256" key="2">
    <source>
        <dbReference type="SAM" id="SignalP"/>
    </source>
</evidence>
<evidence type="ECO:0000313" key="3">
    <source>
        <dbReference type="EMBL" id="GIJ03541.1"/>
    </source>
</evidence>
<keyword evidence="4" id="KW-1185">Reference proteome</keyword>
<organism evidence="3 4">
    <name type="scientific">Spirilliplanes yamanashiensis</name>
    <dbReference type="NCBI Taxonomy" id="42233"/>
    <lineage>
        <taxon>Bacteria</taxon>
        <taxon>Bacillati</taxon>
        <taxon>Actinomycetota</taxon>
        <taxon>Actinomycetes</taxon>
        <taxon>Micromonosporales</taxon>
        <taxon>Micromonosporaceae</taxon>
        <taxon>Spirilliplanes</taxon>
    </lineage>
</organism>
<gene>
    <name evidence="3" type="ORF">Sya03_28930</name>
</gene>
<proteinExistence type="predicted"/>
<reference evidence="3" key="1">
    <citation type="submission" date="2021-01" db="EMBL/GenBank/DDBJ databases">
        <title>Whole genome shotgun sequence of Spirilliplanes yamanashiensis NBRC 15828.</title>
        <authorList>
            <person name="Komaki H."/>
            <person name="Tamura T."/>
        </authorList>
    </citation>
    <scope>NUCLEOTIDE SEQUENCE</scope>
    <source>
        <strain evidence="3">NBRC 15828</strain>
    </source>
</reference>
<dbReference type="PROSITE" id="PS51257">
    <property type="entry name" value="PROKAR_LIPOPROTEIN"/>
    <property type="match status" value="1"/>
</dbReference>
<feature type="chain" id="PRO_5039409859" description="Lipoprotein" evidence="2">
    <location>
        <begin position="19"/>
        <end position="279"/>
    </location>
</feature>
<evidence type="ECO:0000256" key="1">
    <source>
        <dbReference type="SAM" id="MobiDB-lite"/>
    </source>
</evidence>
<dbReference type="Proteomes" id="UP000652013">
    <property type="component" value="Unassembled WGS sequence"/>
</dbReference>
<dbReference type="EMBL" id="BOOY01000021">
    <property type="protein sequence ID" value="GIJ03541.1"/>
    <property type="molecule type" value="Genomic_DNA"/>
</dbReference>
<accession>A0A8J3Y7W0</accession>
<evidence type="ECO:0008006" key="5">
    <source>
        <dbReference type="Google" id="ProtNLM"/>
    </source>
</evidence>
<evidence type="ECO:0000313" key="4">
    <source>
        <dbReference type="Proteomes" id="UP000652013"/>
    </source>
</evidence>
<feature type="signal peptide" evidence="2">
    <location>
        <begin position="1"/>
        <end position="18"/>
    </location>
</feature>